<organism evidence="1 2">
    <name type="scientific">Moraxella nonliquefaciens</name>
    <dbReference type="NCBI Taxonomy" id="478"/>
    <lineage>
        <taxon>Bacteria</taxon>
        <taxon>Pseudomonadati</taxon>
        <taxon>Pseudomonadota</taxon>
        <taxon>Gammaproteobacteria</taxon>
        <taxon>Moraxellales</taxon>
        <taxon>Moraxellaceae</taxon>
        <taxon>Moraxella</taxon>
    </lineage>
</organism>
<protein>
    <submittedName>
        <fullName evidence="1">Uncharacterized protein</fullName>
    </submittedName>
</protein>
<sequence length="55" mass="6308">MMFLFYDLLVGYRIPCNLLALPKCQNKGMLPIIAIKHHDDTKTLPNLQALIQQNP</sequence>
<gene>
    <name evidence="1" type="ORF">I6G26_01010</name>
</gene>
<dbReference type="Proteomes" id="UP000594834">
    <property type="component" value="Chromosome"/>
</dbReference>
<accession>A0A7T3F0S3</accession>
<evidence type="ECO:0000313" key="1">
    <source>
        <dbReference type="EMBL" id="QPT44669.1"/>
    </source>
</evidence>
<evidence type="ECO:0000313" key="2">
    <source>
        <dbReference type="Proteomes" id="UP000594834"/>
    </source>
</evidence>
<proteinExistence type="predicted"/>
<dbReference type="EMBL" id="CP065728">
    <property type="protein sequence ID" value="QPT44669.1"/>
    <property type="molecule type" value="Genomic_DNA"/>
</dbReference>
<keyword evidence="2" id="KW-1185">Reference proteome</keyword>
<reference evidence="1 2" key="1">
    <citation type="submission" date="2020-12" db="EMBL/GenBank/DDBJ databases">
        <title>FDA dAtabase for Regulatory Grade micrObial Sequences (FDA-ARGOS): Supporting development and validation of Infectious Disease Dx tests.</title>
        <authorList>
            <person name="Sproer C."/>
            <person name="Gronow S."/>
            <person name="Severitt S."/>
            <person name="Schroder I."/>
            <person name="Tallon L."/>
            <person name="Sadzewicz L."/>
            <person name="Zhao X."/>
            <person name="Boylan J."/>
            <person name="Ott S."/>
            <person name="Bowen H."/>
            <person name="Vavikolanu K."/>
            <person name="Mehta A."/>
            <person name="Aluvathingal J."/>
            <person name="Nadendla S."/>
            <person name="Lowell S."/>
            <person name="Myers T."/>
            <person name="Yan Y."/>
            <person name="Sichtig H."/>
        </authorList>
    </citation>
    <scope>NUCLEOTIDE SEQUENCE [LARGE SCALE GENOMIC DNA]</scope>
    <source>
        <strain evidence="1 2">FDAARGOS_869</strain>
    </source>
</reference>
<dbReference type="RefSeq" id="WP_158512474.1">
    <property type="nucleotide sequence ID" value="NZ_CP065728.1"/>
</dbReference>
<name>A0A7T3F0S3_MORNO</name>